<dbReference type="PANTHER" id="PTHR33607:SF2">
    <property type="entry name" value="ENDONUCLEASE-1"/>
    <property type="match status" value="1"/>
</dbReference>
<dbReference type="OrthoDB" id="2015847at2759"/>
<evidence type="ECO:0000313" key="3">
    <source>
        <dbReference type="EMBL" id="KAF5186234.1"/>
    </source>
</evidence>
<keyword evidence="1" id="KW-0540">Nuclease</keyword>
<proteinExistence type="predicted"/>
<protein>
    <submittedName>
        <fullName evidence="3">Extracellular ribonuclease</fullName>
    </submittedName>
</protein>
<gene>
    <name evidence="3" type="ORF">FRX31_024179</name>
</gene>
<evidence type="ECO:0000313" key="4">
    <source>
        <dbReference type="Proteomes" id="UP000554482"/>
    </source>
</evidence>
<dbReference type="PANTHER" id="PTHR33607">
    <property type="entry name" value="ENDONUCLEASE-1"/>
    <property type="match status" value="1"/>
</dbReference>
<keyword evidence="2" id="KW-0378">Hydrolase</keyword>
<dbReference type="GO" id="GO:0016787">
    <property type="term" value="F:hydrolase activity"/>
    <property type="evidence" value="ECO:0007669"/>
    <property type="project" value="UniProtKB-KW"/>
</dbReference>
<dbReference type="EMBL" id="JABWDY010029632">
    <property type="protein sequence ID" value="KAF5186234.1"/>
    <property type="molecule type" value="Genomic_DNA"/>
</dbReference>
<dbReference type="InterPro" id="IPR007346">
    <property type="entry name" value="Endonuclease-I"/>
</dbReference>
<organism evidence="3 4">
    <name type="scientific">Thalictrum thalictroides</name>
    <name type="common">Rue-anemone</name>
    <name type="synonym">Anemone thalictroides</name>
    <dbReference type="NCBI Taxonomy" id="46969"/>
    <lineage>
        <taxon>Eukaryota</taxon>
        <taxon>Viridiplantae</taxon>
        <taxon>Streptophyta</taxon>
        <taxon>Embryophyta</taxon>
        <taxon>Tracheophyta</taxon>
        <taxon>Spermatophyta</taxon>
        <taxon>Magnoliopsida</taxon>
        <taxon>Ranunculales</taxon>
        <taxon>Ranunculaceae</taxon>
        <taxon>Thalictroideae</taxon>
        <taxon>Thalictrum</taxon>
    </lineage>
</organism>
<dbReference type="GO" id="GO:0004518">
    <property type="term" value="F:nuclease activity"/>
    <property type="evidence" value="ECO:0007669"/>
    <property type="project" value="UniProtKB-KW"/>
</dbReference>
<dbReference type="InterPro" id="IPR044925">
    <property type="entry name" value="His-Me_finger_sf"/>
</dbReference>
<dbReference type="AlphaFoldDB" id="A0A7J6VMA9"/>
<sequence>MVIFTLISEIFRWLKFFKFSRRLASGIVAFYLLGLTVIGEAHGDPYLSLEFACEDVSHYYASIDHKEGKDLMKELNSIISSHKSLSYKEVWKALKLLDAADDENPEASSDVIEIYSLRVVPKLLAGKPEGWNREHLWPRSYGLNDGPSLTDLHNIRPADVNVNSSRGNKYYGECLATSTNCLKPANKEAAYDTEADKKIWAPPVQVRGDIARAIMYMATCYGFNQSDGSPNLRLSDSPSAENKEMGLLSTLLKWNELDPPSRTEQLRNNRVCRLYQHNRNPFVDHPEYANLIWKQAVPSRQKIYTPLKAWINELYYHKKVKDKNEGINWKLGSKKR</sequence>
<dbReference type="Proteomes" id="UP000554482">
    <property type="component" value="Unassembled WGS sequence"/>
</dbReference>
<keyword evidence="4" id="KW-1185">Reference proteome</keyword>
<reference evidence="3 4" key="1">
    <citation type="submission" date="2020-06" db="EMBL/GenBank/DDBJ databases">
        <title>Transcriptomic and genomic resources for Thalictrum thalictroides and T. hernandezii: Facilitating candidate gene discovery in an emerging model plant lineage.</title>
        <authorList>
            <person name="Arias T."/>
            <person name="Riano-Pachon D.M."/>
            <person name="Di Stilio V.S."/>
        </authorList>
    </citation>
    <scope>NUCLEOTIDE SEQUENCE [LARGE SCALE GENOMIC DNA]</scope>
    <source>
        <strain evidence="4">cv. WT478/WT964</strain>
        <tissue evidence="3">Leaves</tissue>
    </source>
</reference>
<dbReference type="SUPFAM" id="SSF54060">
    <property type="entry name" value="His-Me finger endonucleases"/>
    <property type="match status" value="1"/>
</dbReference>
<evidence type="ECO:0000256" key="2">
    <source>
        <dbReference type="ARBA" id="ARBA00022801"/>
    </source>
</evidence>
<comment type="caution">
    <text evidence="3">The sequence shown here is derived from an EMBL/GenBank/DDBJ whole genome shotgun (WGS) entry which is preliminary data.</text>
</comment>
<dbReference type="Pfam" id="PF04231">
    <property type="entry name" value="Endonuclease_1"/>
    <property type="match status" value="1"/>
</dbReference>
<accession>A0A7J6VMA9</accession>
<name>A0A7J6VMA9_THATH</name>
<evidence type="ECO:0000256" key="1">
    <source>
        <dbReference type="ARBA" id="ARBA00022722"/>
    </source>
</evidence>